<dbReference type="GO" id="GO:0003682">
    <property type="term" value="F:chromatin binding"/>
    <property type="evidence" value="ECO:0007669"/>
    <property type="project" value="TreeGrafter"/>
</dbReference>
<proteinExistence type="evidence at transcript level"/>
<dbReference type="SUPFAM" id="SSF48371">
    <property type="entry name" value="ARM repeat"/>
    <property type="match status" value="1"/>
</dbReference>
<feature type="compositionally biased region" description="Basic residues" evidence="3">
    <location>
        <begin position="21"/>
        <end position="38"/>
    </location>
</feature>
<evidence type="ECO:0000313" key="5">
    <source>
        <dbReference type="EMBL" id="CAB3266632.1"/>
    </source>
</evidence>
<feature type="domain" description="SCD" evidence="4">
    <location>
        <begin position="263"/>
        <end position="348"/>
    </location>
</feature>
<sequence>MPAYPDDSGSGSEYEDEGMRPPRKRGKGGRNAASKRPRHDTMESNIAVEATLFEIVRQGKMAMVAVVDDWIEAYKANRNGSLLDLIQFFIHASGCKGTVTAQMLREATEGFQDVIKRMTEEFDEDSGDYPLIAAGTYYRKFRSNFCDFVQALVRQCQYQIIYDQYMMDNVLTLLTELSNSQVRAFRHTSTLAAMKLMTGLVNVALGLSVSLDNTQRQYDSERNKALNKRASEKLDILLQKRKELEEQQSEIENMLNGIFKGIFVHRYRDYIADIRALCMEEIGTWMKMFPKVFLTDSYLKYVGWTLHDKQKEVRLKCLNTLIGLYADTEMTRDLKLFTSRFKDRIVSMTLDKEYDVAVLAIKLLVLILVNCGYDSPVLTSGDSESVYQLVFSCHRPVAIAAAEFLNKQLFADKDVNPGYTKRGRRRSPNAPLISDLVMFFIESELHEHATYLVDSLWEVAGPMLKDWECMSDMLLEEPANDRDALDERQESALVDIMVCSVKQASDGVPPSGRQGYSKKIASRDRKTAIEDKVRLTEHFIVALPNLLKKFHVDKEKVACLLQIPRYFDLEFYTTSRLEKHLDDLLAQMAVVVDKHTDSDVLEQASSTYYHLCDEEYAIYSKVSVARRAVIDTWIENFNLALGIFKEAGDEADEEEIYNVVQGLKRLTNLYMYNDMRSWDIYPHVNSILQMHQERPDSIPEPMLRQAVKFIYYDLVYALNKAKELSEGTLGVGGAEDPRAAISQLRQRVTEYLRSCEYLLTQSPHKKVQEESYMSICDLLVMFAPQLANSSPTLKPLVQRASDSLQHALIEFVKEFVFVATEDDDDDDDAAKIDALHRRRSLLANVCKLFVFCMMELRLAAYIFQQYIRFYSDYGDIIKETISRSRHIDKLSCAKTLALSLMTLYQETVRVQGGHLDYSSQEYGHMKELARRFALTFGLDQVKTRDAVAELHKEGILFALRLEDGSINEDMEAPPNLSFLGILVEFSAKLMKQDKKTVVQYLDRRISRGMLSNQDQSWIPLVTYRNSLLQGADDDQKQVPTKGRRGRRRKVDGDFEAPQTPRSPATPMQQPQTPMTPQAPMTPQNTLGHPQLSSTIVRGMPGAAADASHMHMQDESMQYQPAQTIVNNPMGMSQTPHSIQTTQDYQQQMHVGYPMSAPQASPMPQMGTPQHPPPQYMHPGTSSGMYHQGAGDPFQGVMSPMQQQQGMQSQQQYFGN</sequence>
<dbReference type="Pfam" id="PF08514">
    <property type="entry name" value="STAG"/>
    <property type="match status" value="1"/>
</dbReference>
<dbReference type="InterPro" id="IPR056396">
    <property type="entry name" value="HEAT_SCC3-SA"/>
</dbReference>
<dbReference type="GO" id="GO:0005634">
    <property type="term" value="C:nucleus"/>
    <property type="evidence" value="ECO:0007669"/>
    <property type="project" value="TreeGrafter"/>
</dbReference>
<dbReference type="PANTHER" id="PTHR11199">
    <property type="entry name" value="STROMAL ANTIGEN"/>
    <property type="match status" value="1"/>
</dbReference>
<feature type="compositionally biased region" description="Low complexity" evidence="3">
    <location>
        <begin position="1064"/>
        <end position="1083"/>
    </location>
</feature>
<dbReference type="Pfam" id="PF21581">
    <property type="entry name" value="SCD"/>
    <property type="match status" value="1"/>
</dbReference>
<evidence type="ECO:0000256" key="3">
    <source>
        <dbReference type="SAM" id="MobiDB-lite"/>
    </source>
</evidence>
<evidence type="ECO:0000259" key="4">
    <source>
        <dbReference type="PROSITE" id="PS51425"/>
    </source>
</evidence>
<accession>A0A6F9DT74</accession>
<feature type="compositionally biased region" description="Polar residues" evidence="3">
    <location>
        <begin position="1084"/>
        <end position="1093"/>
    </location>
</feature>
<dbReference type="PANTHER" id="PTHR11199:SF0">
    <property type="entry name" value="LD34181P-RELATED"/>
    <property type="match status" value="1"/>
</dbReference>
<dbReference type="InterPro" id="IPR039662">
    <property type="entry name" value="Cohesin_Scc3/SA"/>
</dbReference>
<dbReference type="EMBL" id="LR790770">
    <property type="protein sequence ID" value="CAB3266632.1"/>
    <property type="molecule type" value="mRNA"/>
</dbReference>
<feature type="coiled-coil region" evidence="2">
    <location>
        <begin position="227"/>
        <end position="257"/>
    </location>
</feature>
<dbReference type="InterPro" id="IPR016024">
    <property type="entry name" value="ARM-type_fold"/>
</dbReference>
<name>A0A6F9DT74_9ASCI</name>
<dbReference type="InterPro" id="IPR020839">
    <property type="entry name" value="SCD"/>
</dbReference>
<gene>
    <name evidence="5" type="primary">Stag2</name>
</gene>
<organism evidence="5">
    <name type="scientific">Phallusia mammillata</name>
    <dbReference type="NCBI Taxonomy" id="59560"/>
    <lineage>
        <taxon>Eukaryota</taxon>
        <taxon>Metazoa</taxon>
        <taxon>Chordata</taxon>
        <taxon>Tunicata</taxon>
        <taxon>Ascidiacea</taxon>
        <taxon>Phlebobranchia</taxon>
        <taxon>Ascidiidae</taxon>
        <taxon>Phallusia</taxon>
    </lineage>
</organism>
<reference evidence="5" key="1">
    <citation type="submission" date="2020-04" db="EMBL/GenBank/DDBJ databases">
        <authorList>
            <person name="Neveu A P."/>
        </authorList>
    </citation>
    <scope>NUCLEOTIDE SEQUENCE</scope>
    <source>
        <tissue evidence="5">Whole embryo</tissue>
    </source>
</reference>
<evidence type="ECO:0000256" key="2">
    <source>
        <dbReference type="SAM" id="Coils"/>
    </source>
</evidence>
<comment type="similarity">
    <text evidence="1">Belongs to the SCC3 family.</text>
</comment>
<protein>
    <submittedName>
        <fullName evidence="5">Cohesin subunit SA-2</fullName>
    </submittedName>
</protein>
<dbReference type="PROSITE" id="PS51425">
    <property type="entry name" value="SCD"/>
    <property type="match status" value="1"/>
</dbReference>
<feature type="region of interest" description="Disordered" evidence="3">
    <location>
        <begin position="1"/>
        <end position="41"/>
    </location>
</feature>
<dbReference type="Pfam" id="PF24571">
    <property type="entry name" value="HEAT_SCC3-SA"/>
    <property type="match status" value="1"/>
</dbReference>
<dbReference type="GO" id="GO:0007062">
    <property type="term" value="P:sister chromatid cohesion"/>
    <property type="evidence" value="ECO:0007669"/>
    <property type="project" value="UniProtKB-ARBA"/>
</dbReference>
<dbReference type="InterPro" id="IPR013721">
    <property type="entry name" value="STAG"/>
</dbReference>
<evidence type="ECO:0000256" key="1">
    <source>
        <dbReference type="ARBA" id="ARBA00005486"/>
    </source>
</evidence>
<feature type="region of interest" description="Disordered" evidence="3">
    <location>
        <begin position="1031"/>
        <end position="1093"/>
    </location>
</feature>
<dbReference type="GO" id="GO:0008278">
    <property type="term" value="C:cohesin complex"/>
    <property type="evidence" value="ECO:0007669"/>
    <property type="project" value="TreeGrafter"/>
</dbReference>
<dbReference type="AlphaFoldDB" id="A0A6F9DT74"/>
<keyword evidence="2" id="KW-0175">Coiled coil</keyword>
<dbReference type="GO" id="GO:0000785">
    <property type="term" value="C:chromatin"/>
    <property type="evidence" value="ECO:0007669"/>
    <property type="project" value="TreeGrafter"/>
</dbReference>